<dbReference type="InterPro" id="IPR007372">
    <property type="entry name" value="Lipid/polyisoprenoid-bd_YceI"/>
</dbReference>
<protein>
    <recommendedName>
        <fullName evidence="1">Lipid/polyisoprenoid-binding YceI-like domain-containing protein</fullName>
    </recommendedName>
</protein>
<dbReference type="Gene3D" id="2.40.128.110">
    <property type="entry name" value="Lipid/polyisoprenoid-binding, YceI-like"/>
    <property type="match status" value="1"/>
</dbReference>
<dbReference type="EMBL" id="BAABCY010000105">
    <property type="protein sequence ID" value="GAA3585393.1"/>
    <property type="molecule type" value="Genomic_DNA"/>
</dbReference>
<evidence type="ECO:0000313" key="2">
    <source>
        <dbReference type="EMBL" id="GAA3585393.1"/>
    </source>
</evidence>
<proteinExistence type="predicted"/>
<dbReference type="SUPFAM" id="SSF101874">
    <property type="entry name" value="YceI-like"/>
    <property type="match status" value="1"/>
</dbReference>
<feature type="domain" description="Lipid/polyisoprenoid-binding YceI-like" evidence="1">
    <location>
        <begin position="52"/>
        <end position="190"/>
    </location>
</feature>
<comment type="caution">
    <text evidence="2">The sequence shown here is derived from an EMBL/GenBank/DDBJ whole genome shotgun (WGS) entry which is preliminary data.</text>
</comment>
<evidence type="ECO:0000259" key="1">
    <source>
        <dbReference type="Pfam" id="PF04264"/>
    </source>
</evidence>
<dbReference type="Proteomes" id="UP001500954">
    <property type="component" value="Unassembled WGS sequence"/>
</dbReference>
<keyword evidence="3" id="KW-1185">Reference proteome</keyword>
<name>A0ABP6YMI3_9FLAO</name>
<accession>A0ABP6YMI3</accession>
<dbReference type="PANTHER" id="PTHR34406">
    <property type="entry name" value="PROTEIN YCEI"/>
    <property type="match status" value="1"/>
</dbReference>
<sequence length="193" mass="21220">MTGFRNISLGIWSLLASFLFISQVSAQEFDLINGESSLKVLGTSSLHDWHIEAEEQSGSIKFSDITTGNITACQVKIVSESLKSGKRTMDKNTFKALRTDDYPNVLFQLVEVKEITNKGAGKFLVKTVGDLTITGVKKQVDIDFTVAIANEKVSLTGEKNIKMTDFNIDPPTALFGTITTGNDLTIKFTTIFR</sequence>
<dbReference type="InterPro" id="IPR036761">
    <property type="entry name" value="TTHA0802/YceI-like_sf"/>
</dbReference>
<organism evidence="2 3">
    <name type="scientific">Snuella lapsa</name>
    <dbReference type="NCBI Taxonomy" id="870481"/>
    <lineage>
        <taxon>Bacteria</taxon>
        <taxon>Pseudomonadati</taxon>
        <taxon>Bacteroidota</taxon>
        <taxon>Flavobacteriia</taxon>
        <taxon>Flavobacteriales</taxon>
        <taxon>Flavobacteriaceae</taxon>
        <taxon>Snuella</taxon>
    </lineage>
</organism>
<evidence type="ECO:0000313" key="3">
    <source>
        <dbReference type="Proteomes" id="UP001500954"/>
    </source>
</evidence>
<dbReference type="Pfam" id="PF04264">
    <property type="entry name" value="YceI"/>
    <property type="match status" value="1"/>
</dbReference>
<dbReference type="PANTHER" id="PTHR34406:SF1">
    <property type="entry name" value="PROTEIN YCEI"/>
    <property type="match status" value="1"/>
</dbReference>
<dbReference type="RefSeq" id="WP_345008018.1">
    <property type="nucleotide sequence ID" value="NZ_BAABCY010000105.1"/>
</dbReference>
<reference evidence="3" key="1">
    <citation type="journal article" date="2019" name="Int. J. Syst. Evol. Microbiol.">
        <title>The Global Catalogue of Microorganisms (GCM) 10K type strain sequencing project: providing services to taxonomists for standard genome sequencing and annotation.</title>
        <authorList>
            <consortium name="The Broad Institute Genomics Platform"/>
            <consortium name="The Broad Institute Genome Sequencing Center for Infectious Disease"/>
            <person name="Wu L."/>
            <person name="Ma J."/>
        </authorList>
    </citation>
    <scope>NUCLEOTIDE SEQUENCE [LARGE SCALE GENOMIC DNA]</scope>
    <source>
        <strain evidence="3">JCM 17111</strain>
    </source>
</reference>
<gene>
    <name evidence="2" type="ORF">GCM10022395_36770</name>
</gene>